<organism evidence="1 2">
    <name type="scientific">Elysia crispata</name>
    <name type="common">lettuce slug</name>
    <dbReference type="NCBI Taxonomy" id="231223"/>
    <lineage>
        <taxon>Eukaryota</taxon>
        <taxon>Metazoa</taxon>
        <taxon>Spiralia</taxon>
        <taxon>Lophotrochozoa</taxon>
        <taxon>Mollusca</taxon>
        <taxon>Gastropoda</taxon>
        <taxon>Heterobranchia</taxon>
        <taxon>Euthyneura</taxon>
        <taxon>Panpulmonata</taxon>
        <taxon>Sacoglossa</taxon>
        <taxon>Placobranchoidea</taxon>
        <taxon>Plakobranchidae</taxon>
        <taxon>Elysia</taxon>
    </lineage>
</organism>
<keyword evidence="2" id="KW-1185">Reference proteome</keyword>
<protein>
    <submittedName>
        <fullName evidence="1">Uncharacterized protein</fullName>
    </submittedName>
</protein>
<dbReference type="EMBL" id="JAWDGP010006169">
    <property type="protein sequence ID" value="KAK3746082.1"/>
    <property type="molecule type" value="Genomic_DNA"/>
</dbReference>
<dbReference type="AlphaFoldDB" id="A0AAE1CYY3"/>
<comment type="caution">
    <text evidence="1">The sequence shown here is derived from an EMBL/GenBank/DDBJ whole genome shotgun (WGS) entry which is preliminary data.</text>
</comment>
<dbReference type="Proteomes" id="UP001283361">
    <property type="component" value="Unassembled WGS sequence"/>
</dbReference>
<name>A0AAE1CYY3_9GAST</name>
<sequence length="119" mass="13283">MSFCKQWCGAVIAKTELQVDPPTRLLSSLNWRLPVMSLVALQGCSPPEQTPSFTALTLRQFFRDDIQETRASNPFGVEVTHYGVKQLTSWSTVPASERHICSQNSVKAFLKELTLGLTL</sequence>
<accession>A0AAE1CYY3</accession>
<reference evidence="1" key="1">
    <citation type="journal article" date="2023" name="G3 (Bethesda)">
        <title>A reference genome for the long-term kleptoplast-retaining sea slug Elysia crispata morphotype clarki.</title>
        <authorList>
            <person name="Eastman K.E."/>
            <person name="Pendleton A.L."/>
            <person name="Shaikh M.A."/>
            <person name="Suttiyut T."/>
            <person name="Ogas R."/>
            <person name="Tomko P."/>
            <person name="Gavelis G."/>
            <person name="Widhalm J.R."/>
            <person name="Wisecaver J.H."/>
        </authorList>
    </citation>
    <scope>NUCLEOTIDE SEQUENCE</scope>
    <source>
        <strain evidence="1">ECLA1</strain>
    </source>
</reference>
<proteinExistence type="predicted"/>
<evidence type="ECO:0000313" key="2">
    <source>
        <dbReference type="Proteomes" id="UP001283361"/>
    </source>
</evidence>
<evidence type="ECO:0000313" key="1">
    <source>
        <dbReference type="EMBL" id="KAK3746082.1"/>
    </source>
</evidence>
<gene>
    <name evidence="1" type="ORF">RRG08_065247</name>
</gene>